<keyword evidence="2 4" id="KW-0808">Transferase</keyword>
<dbReference type="PROSITE" id="PS00737">
    <property type="entry name" value="THIOLASE_2"/>
    <property type="match status" value="1"/>
</dbReference>
<comment type="caution">
    <text evidence="7">The sequence shown here is derived from an EMBL/GenBank/DDBJ whole genome shotgun (WGS) entry which is preliminary data.</text>
</comment>
<keyword evidence="8" id="KW-1185">Reference proteome</keyword>
<dbReference type="AlphaFoldDB" id="R0ER77"/>
<comment type="similarity">
    <text evidence="1 4">Belongs to the thiolase-like superfamily. Thiolase family.</text>
</comment>
<dbReference type="PANTHER" id="PTHR43365">
    <property type="entry name" value="BLR7806 PROTEIN"/>
    <property type="match status" value="1"/>
</dbReference>
<dbReference type="CDD" id="cd00751">
    <property type="entry name" value="thiolase"/>
    <property type="match status" value="1"/>
</dbReference>
<dbReference type="PANTHER" id="PTHR43365:SF1">
    <property type="entry name" value="ACETYL-COA C-ACYLTRANSFERASE"/>
    <property type="match status" value="1"/>
</dbReference>
<organism evidence="7 8">
    <name type="scientific">Caulobacter vibrioides OR37</name>
    <dbReference type="NCBI Taxonomy" id="1292034"/>
    <lineage>
        <taxon>Bacteria</taxon>
        <taxon>Pseudomonadati</taxon>
        <taxon>Pseudomonadota</taxon>
        <taxon>Alphaproteobacteria</taxon>
        <taxon>Caulobacterales</taxon>
        <taxon>Caulobacteraceae</taxon>
        <taxon>Caulobacter</taxon>
    </lineage>
</organism>
<proteinExistence type="inferred from homology"/>
<accession>R0ER77</accession>
<dbReference type="InterPro" id="IPR020613">
    <property type="entry name" value="Thiolase_CS"/>
</dbReference>
<dbReference type="OrthoDB" id="9764638at2"/>
<evidence type="ECO:0000256" key="3">
    <source>
        <dbReference type="ARBA" id="ARBA00023315"/>
    </source>
</evidence>
<evidence type="ECO:0000313" key="8">
    <source>
        <dbReference type="Proteomes" id="UP000013063"/>
    </source>
</evidence>
<dbReference type="Proteomes" id="UP000013063">
    <property type="component" value="Unassembled WGS sequence"/>
</dbReference>
<reference evidence="7 8" key="1">
    <citation type="journal article" date="2013" name="Genome Announc.">
        <title>Draft Genome Sequence for Caulobacter sp. Strain OR37, a Bacterium Tolerant to Heavy Metals.</title>
        <authorList>
            <person name="Utturkar S.M."/>
            <person name="Bollmann A."/>
            <person name="Brzoska R.M."/>
            <person name="Klingeman D.M."/>
            <person name="Epstein S.E."/>
            <person name="Palumbo A.V."/>
            <person name="Brown S.D."/>
        </authorList>
    </citation>
    <scope>NUCLEOTIDE SEQUENCE [LARGE SCALE GENOMIC DNA]</scope>
    <source>
        <strain evidence="7 8">OR37</strain>
    </source>
</reference>
<dbReference type="NCBIfam" id="TIGR01930">
    <property type="entry name" value="AcCoA-C-Actrans"/>
    <property type="match status" value="1"/>
</dbReference>
<evidence type="ECO:0000259" key="5">
    <source>
        <dbReference type="Pfam" id="PF00108"/>
    </source>
</evidence>
<dbReference type="Pfam" id="PF02803">
    <property type="entry name" value="Thiolase_C"/>
    <property type="match status" value="1"/>
</dbReference>
<evidence type="ECO:0000256" key="2">
    <source>
        <dbReference type="ARBA" id="ARBA00022679"/>
    </source>
</evidence>
<dbReference type="Pfam" id="PF00108">
    <property type="entry name" value="Thiolase_N"/>
    <property type="match status" value="1"/>
</dbReference>
<dbReference type="PATRIC" id="fig|1292034.3.peg.23"/>
<keyword evidence="3 4" id="KW-0012">Acyltransferase</keyword>
<dbReference type="STRING" id="1292034.OR37_00023"/>
<dbReference type="PIRSF" id="PIRSF000429">
    <property type="entry name" value="Ac-CoA_Ac_transf"/>
    <property type="match status" value="1"/>
</dbReference>
<dbReference type="eggNOG" id="COG0183">
    <property type="taxonomic scope" value="Bacteria"/>
</dbReference>
<dbReference type="GO" id="GO:0003988">
    <property type="term" value="F:acetyl-CoA C-acyltransferase activity"/>
    <property type="evidence" value="ECO:0007669"/>
    <property type="project" value="UniProtKB-ARBA"/>
</dbReference>
<dbReference type="InterPro" id="IPR020616">
    <property type="entry name" value="Thiolase_N"/>
</dbReference>
<dbReference type="InterPro" id="IPR020617">
    <property type="entry name" value="Thiolase_C"/>
</dbReference>
<feature type="domain" description="Thiolase N-terminal" evidence="5">
    <location>
        <begin position="3"/>
        <end position="228"/>
    </location>
</feature>
<evidence type="ECO:0000256" key="1">
    <source>
        <dbReference type="ARBA" id="ARBA00010982"/>
    </source>
</evidence>
<dbReference type="SUPFAM" id="SSF53901">
    <property type="entry name" value="Thiolase-like"/>
    <property type="match status" value="2"/>
</dbReference>
<name>R0ER77_CAUVI</name>
<dbReference type="InterPro" id="IPR016039">
    <property type="entry name" value="Thiolase-like"/>
</dbReference>
<dbReference type="InterPro" id="IPR002155">
    <property type="entry name" value="Thiolase"/>
</dbReference>
<evidence type="ECO:0000313" key="7">
    <source>
        <dbReference type="EMBL" id="ENZ83522.1"/>
    </source>
</evidence>
<dbReference type="RefSeq" id="WP_004615040.1">
    <property type="nucleotide sequence ID" value="NZ_APMP01000001.1"/>
</dbReference>
<dbReference type="Gene3D" id="3.40.47.10">
    <property type="match status" value="2"/>
</dbReference>
<dbReference type="EMBL" id="APMP01000001">
    <property type="protein sequence ID" value="ENZ83522.1"/>
    <property type="molecule type" value="Genomic_DNA"/>
</dbReference>
<protein>
    <submittedName>
        <fullName evidence="7">Acetyl-CoA acetyltransferase</fullName>
    </submittedName>
</protein>
<evidence type="ECO:0000256" key="4">
    <source>
        <dbReference type="RuleBase" id="RU003557"/>
    </source>
</evidence>
<sequence>MDVFIFDAVRAPRGKGRPDGSLAGLKPAGLIAQLVEALKARNRAEALDTIDHFTLGCVTQSGPQGGHLALAARILAGLPDTVSCLTINNFCVSGLSAIADAARRVATGQAQLALAGGVESMSQSPFLSDKADFYSDMDLARRMGWVPVGLAADLLATREGLSRESLDAAVLRSHRRAAAAWSAGRYAGRVIAMRGADGETVLDRDENIRDYGDGSTLARLPPVFQAVGAQGYDDILLGALPDLDEVRHLHSIAHCPPISDGAALTLVGSAEAGRRLGLQPVARIRALGEAAGDHVLQLTAGPTAMDKALGAAGLRLDQVGVAEVMEAFAAVPVLFERDHDYDPDRLNPNGGHLAMGHPMGATGAILTTTLLDDMAQFDTETGLVVATGGVGVGAAMVLERAG</sequence>
<evidence type="ECO:0000259" key="6">
    <source>
        <dbReference type="Pfam" id="PF02803"/>
    </source>
</evidence>
<feature type="domain" description="Thiolase C-terminal" evidence="6">
    <location>
        <begin position="279"/>
        <end position="400"/>
    </location>
</feature>
<gene>
    <name evidence="7" type="ORF">OR37_00023</name>
</gene>